<comment type="caution">
    <text evidence="1">The sequence shown here is derived from an EMBL/GenBank/DDBJ whole genome shotgun (WGS) entry which is preliminary data.</text>
</comment>
<organism evidence="1 2">
    <name type="scientific">Pleurodeles waltl</name>
    <name type="common">Iberian ribbed newt</name>
    <dbReference type="NCBI Taxonomy" id="8319"/>
    <lineage>
        <taxon>Eukaryota</taxon>
        <taxon>Metazoa</taxon>
        <taxon>Chordata</taxon>
        <taxon>Craniata</taxon>
        <taxon>Vertebrata</taxon>
        <taxon>Euteleostomi</taxon>
        <taxon>Amphibia</taxon>
        <taxon>Batrachia</taxon>
        <taxon>Caudata</taxon>
        <taxon>Salamandroidea</taxon>
        <taxon>Salamandridae</taxon>
        <taxon>Pleurodelinae</taxon>
        <taxon>Pleurodeles</taxon>
    </lineage>
</organism>
<sequence>MGRLHKVADVQSTTMEKAMAKMELGEREHANKLQMMLKPLDKSMLRCWTGSLERMTTSEKQRYGIRSWTSSLERMTTSEKTELWNQVADPGDLQQLPPGKSWHRNL</sequence>
<accession>A0AAV7N5R7</accession>
<dbReference type="AlphaFoldDB" id="A0AAV7N5R7"/>
<protein>
    <submittedName>
        <fullName evidence="1">Uncharacterized protein</fullName>
    </submittedName>
</protein>
<evidence type="ECO:0000313" key="2">
    <source>
        <dbReference type="Proteomes" id="UP001066276"/>
    </source>
</evidence>
<dbReference type="EMBL" id="JANPWB010000013">
    <property type="protein sequence ID" value="KAJ1110215.1"/>
    <property type="molecule type" value="Genomic_DNA"/>
</dbReference>
<evidence type="ECO:0000313" key="1">
    <source>
        <dbReference type="EMBL" id="KAJ1110215.1"/>
    </source>
</evidence>
<name>A0AAV7N5R7_PLEWA</name>
<gene>
    <name evidence="1" type="ORF">NDU88_007570</name>
</gene>
<reference evidence="1" key="1">
    <citation type="journal article" date="2022" name="bioRxiv">
        <title>Sequencing and chromosome-scale assembly of the giantPleurodeles waltlgenome.</title>
        <authorList>
            <person name="Brown T."/>
            <person name="Elewa A."/>
            <person name="Iarovenko S."/>
            <person name="Subramanian E."/>
            <person name="Araus A.J."/>
            <person name="Petzold A."/>
            <person name="Susuki M."/>
            <person name="Suzuki K.-i.T."/>
            <person name="Hayashi T."/>
            <person name="Toyoda A."/>
            <person name="Oliveira C."/>
            <person name="Osipova E."/>
            <person name="Leigh N.D."/>
            <person name="Simon A."/>
            <person name="Yun M.H."/>
        </authorList>
    </citation>
    <scope>NUCLEOTIDE SEQUENCE</scope>
    <source>
        <strain evidence="1">20211129_DDA</strain>
        <tissue evidence="1">Liver</tissue>
    </source>
</reference>
<keyword evidence="2" id="KW-1185">Reference proteome</keyword>
<proteinExistence type="predicted"/>
<dbReference type="Proteomes" id="UP001066276">
    <property type="component" value="Chromosome 9"/>
</dbReference>